<reference evidence="2 3" key="1">
    <citation type="journal article" date="2018" name="Infect. Genet. Evol.">
        <title>Genome-wide analysis of Borrelia turcica and 'Candidatus Borrelia tachyglossi' shows relapsing fever-like genomes with unique genomic links to Lyme disease Borrelia.</title>
        <authorList>
            <person name="Gofton A.W."/>
            <person name="Margos G."/>
            <person name="Fingerle V."/>
            <person name="Hepner S."/>
            <person name="Loh S.M."/>
            <person name="Ryan U."/>
            <person name="Irwin P."/>
            <person name="Oskam C.L."/>
        </authorList>
    </citation>
    <scope>NUCLEOTIDE SEQUENCE [LARGE SCALE GENOMIC DNA]</scope>
    <source>
        <strain evidence="2 3">IST7</strain>
        <plasmid evidence="2">lp32-B</plasmid>
    </source>
</reference>
<accession>A0A386PN47</accession>
<protein>
    <submittedName>
        <fullName evidence="2">p23 cell envelope protein</fullName>
    </submittedName>
</protein>
<dbReference type="Pfam" id="PF24960">
    <property type="entry name" value="BB0158"/>
    <property type="match status" value="1"/>
</dbReference>
<organism evidence="2 3">
    <name type="scientific">Borrelia turcica IST7</name>
    <dbReference type="NCBI Taxonomy" id="1104446"/>
    <lineage>
        <taxon>Bacteria</taxon>
        <taxon>Pseudomonadati</taxon>
        <taxon>Spirochaetota</taxon>
        <taxon>Spirochaetia</taxon>
        <taxon>Spirochaetales</taxon>
        <taxon>Borreliaceae</taxon>
        <taxon>Borrelia</taxon>
    </lineage>
</organism>
<dbReference type="PROSITE" id="PS51257">
    <property type="entry name" value="PROKAR_LIPOPROTEIN"/>
    <property type="match status" value="1"/>
</dbReference>
<evidence type="ECO:0000313" key="3">
    <source>
        <dbReference type="Proteomes" id="UP000275571"/>
    </source>
</evidence>
<evidence type="ECO:0000313" key="2">
    <source>
        <dbReference type="EMBL" id="AYE36936.1"/>
    </source>
</evidence>
<dbReference type="AlphaFoldDB" id="A0A386PN47"/>
<name>A0A386PN47_9SPIR</name>
<geneLocation type="plasmid" evidence="3">
    <name>lp32-b</name>
</geneLocation>
<evidence type="ECO:0000259" key="1">
    <source>
        <dbReference type="Pfam" id="PF24960"/>
    </source>
</evidence>
<keyword evidence="2" id="KW-0614">Plasmid</keyword>
<dbReference type="RefSeq" id="WP_120104856.1">
    <property type="nucleotide sequence ID" value="NZ_CP028887.1"/>
</dbReference>
<dbReference type="KEGG" id="btur:DB313_05400"/>
<dbReference type="EMBL" id="CP028887">
    <property type="protein sequence ID" value="AYE36936.1"/>
    <property type="molecule type" value="Genomic_DNA"/>
</dbReference>
<keyword evidence="2" id="KW-0261">Viral envelope protein</keyword>
<gene>
    <name evidence="2" type="ORF">DB313_05400</name>
</gene>
<dbReference type="Proteomes" id="UP000275571">
    <property type="component" value="Plasmid lp32-B"/>
</dbReference>
<keyword evidence="2" id="KW-0946">Virion</keyword>
<dbReference type="InterPro" id="IPR056668">
    <property type="entry name" value="BB0158-like"/>
</dbReference>
<dbReference type="OrthoDB" id="351070at2"/>
<feature type="domain" description="Outer surface lipoprotein BB0158" evidence="1">
    <location>
        <begin position="58"/>
        <end position="244"/>
    </location>
</feature>
<proteinExistence type="predicted"/>
<keyword evidence="3" id="KW-1185">Reference proteome</keyword>
<sequence>MRRPTLLILIIIMGCNLGKEDVDSVEEEDVVVAAVKTSSKVSREEGVSFEVVEGKTERCLDATHWAVSLFSKCRTCYINWIKTKPVEIRSWKGKVIKTLKGRLGYSISVTPVKYNNESSKYVMPLIMFESIDSGNSVEVISFVLTDYPKLNFNKRGGTFEIPRVEKSAEREGNNVYPFGILNALSPNGGEEIIGVIAGQHKGGSWESLKAKITVKIGGIVKAYRIGLDARVFNEFMKEVFTRYPEASSENRKFRIPV</sequence>